<evidence type="ECO:0000313" key="2">
    <source>
        <dbReference type="Proteomes" id="UP000887574"/>
    </source>
</evidence>
<evidence type="ECO:0000256" key="1">
    <source>
        <dbReference type="SAM" id="MobiDB-lite"/>
    </source>
</evidence>
<name>A0A915D4E4_9BILA</name>
<proteinExistence type="predicted"/>
<evidence type="ECO:0000313" key="3">
    <source>
        <dbReference type="WBParaSite" id="jg15453"/>
    </source>
</evidence>
<feature type="region of interest" description="Disordered" evidence="1">
    <location>
        <begin position="168"/>
        <end position="205"/>
    </location>
</feature>
<dbReference type="WBParaSite" id="jg15453">
    <property type="protein sequence ID" value="jg15453"/>
    <property type="gene ID" value="jg15453"/>
</dbReference>
<reference evidence="3" key="1">
    <citation type="submission" date="2022-11" db="UniProtKB">
        <authorList>
            <consortium name="WormBaseParasite"/>
        </authorList>
    </citation>
    <scope>IDENTIFICATION</scope>
</reference>
<protein>
    <submittedName>
        <fullName evidence="3">Uncharacterized protein</fullName>
    </submittedName>
</protein>
<accession>A0A915D4E4</accession>
<dbReference type="AlphaFoldDB" id="A0A915D4E4"/>
<organism evidence="2 3">
    <name type="scientific">Ditylenchus dipsaci</name>
    <dbReference type="NCBI Taxonomy" id="166011"/>
    <lineage>
        <taxon>Eukaryota</taxon>
        <taxon>Metazoa</taxon>
        <taxon>Ecdysozoa</taxon>
        <taxon>Nematoda</taxon>
        <taxon>Chromadorea</taxon>
        <taxon>Rhabditida</taxon>
        <taxon>Tylenchina</taxon>
        <taxon>Tylenchomorpha</taxon>
        <taxon>Sphaerularioidea</taxon>
        <taxon>Anguinidae</taxon>
        <taxon>Anguininae</taxon>
        <taxon>Ditylenchus</taxon>
    </lineage>
</organism>
<sequence length="205" mass="23787">MADLRAGIIRLQSKAIRRFDESGSNADRPRSGRSITARTAENIQKIEDKGKPNKYQSPGTDAMEVFVGFCNNGYPTFSVFDTPPDQYIRFAYVAKDMCYIDHKNDVYNGLISWMLDSKICFTNCTVAFYILTHDVNDFLVPYMEVFEHCSKIEFRWNITSKKEMSSKLIDSAKAKRKKRPPWPRSREAARQRRSSRWTKRSSRNG</sequence>
<keyword evidence="2" id="KW-1185">Reference proteome</keyword>
<dbReference type="Proteomes" id="UP000887574">
    <property type="component" value="Unplaced"/>
</dbReference>
<feature type="compositionally biased region" description="Basic residues" evidence="1">
    <location>
        <begin position="191"/>
        <end position="205"/>
    </location>
</feature>